<dbReference type="PANTHER" id="PTHR30538">
    <property type="entry name" value="LYSINE 2,3-AMINOMUTASE-RELATED"/>
    <property type="match status" value="1"/>
</dbReference>
<evidence type="ECO:0000256" key="2">
    <source>
        <dbReference type="ARBA" id="ARBA00001933"/>
    </source>
</evidence>
<evidence type="ECO:0000256" key="4">
    <source>
        <dbReference type="ARBA" id="ARBA00008703"/>
    </source>
</evidence>
<dbReference type="SFLD" id="SFLDG01070">
    <property type="entry name" value="PLP-dependent"/>
    <property type="match status" value="1"/>
</dbReference>
<dbReference type="PIRSF" id="PIRSF004911">
    <property type="entry name" value="DUF160"/>
    <property type="match status" value="1"/>
</dbReference>
<evidence type="ECO:0000256" key="13">
    <source>
        <dbReference type="ARBA" id="ARBA00030756"/>
    </source>
</evidence>
<dbReference type="EMBL" id="CP013099">
    <property type="protein sequence ID" value="ALP53967.1"/>
    <property type="molecule type" value="Genomic_DNA"/>
</dbReference>
<dbReference type="PROSITE" id="PS51918">
    <property type="entry name" value="RADICAL_SAM"/>
    <property type="match status" value="1"/>
</dbReference>
<evidence type="ECO:0000256" key="1">
    <source>
        <dbReference type="ARBA" id="ARBA00001352"/>
    </source>
</evidence>
<comment type="similarity">
    <text evidence="4">Belongs to the radical SAM superfamily. KamA family.</text>
</comment>
<evidence type="ECO:0000256" key="15">
    <source>
        <dbReference type="PIRSR" id="PIRSR603739-50"/>
    </source>
</evidence>
<dbReference type="Pfam" id="PF13353">
    <property type="entry name" value="Fer4_12"/>
    <property type="match status" value="1"/>
</dbReference>
<gene>
    <name evidence="17" type="ORF">Tel_12935</name>
</gene>
<feature type="binding site" evidence="14">
    <location>
        <position position="126"/>
    </location>
    <ligand>
        <name>[4Fe-4S] cluster</name>
        <dbReference type="ChEBI" id="CHEBI:49883"/>
        <note>4Fe-4S-S-AdoMet</note>
    </ligand>
</feature>
<protein>
    <recommendedName>
        <fullName evidence="5">L-lysine 2,3-aminomutase</fullName>
    </recommendedName>
    <alternativeName>
        <fullName evidence="13">EF-P post-translational modification enzyme B</fullName>
    </alternativeName>
</protein>
<evidence type="ECO:0000256" key="5">
    <source>
        <dbReference type="ARBA" id="ARBA00022363"/>
    </source>
</evidence>
<dbReference type="SUPFAM" id="SSF102114">
    <property type="entry name" value="Radical SAM enzymes"/>
    <property type="match status" value="1"/>
</dbReference>
<dbReference type="Gene3D" id="3.20.20.70">
    <property type="entry name" value="Aldolase class I"/>
    <property type="match status" value="1"/>
</dbReference>
<dbReference type="NCBIfam" id="TIGR00238">
    <property type="entry name" value="KamA family radical SAM protein"/>
    <property type="match status" value="1"/>
</dbReference>
<evidence type="ECO:0000256" key="14">
    <source>
        <dbReference type="PIRSR" id="PIRSR004911-1"/>
    </source>
</evidence>
<dbReference type="SFLD" id="SFLDS00029">
    <property type="entry name" value="Radical_SAM"/>
    <property type="match status" value="1"/>
</dbReference>
<dbReference type="InterPro" id="IPR058240">
    <property type="entry name" value="rSAM_sf"/>
</dbReference>
<comment type="cofactor">
    <cofactor evidence="2 15">
        <name>pyridoxal 5'-phosphate</name>
        <dbReference type="ChEBI" id="CHEBI:597326"/>
    </cofactor>
</comment>
<keyword evidence="18" id="KW-1185">Reference proteome</keyword>
<feature type="binding site" evidence="14">
    <location>
        <position position="123"/>
    </location>
    <ligand>
        <name>[4Fe-4S] cluster</name>
        <dbReference type="ChEBI" id="CHEBI:49883"/>
        <note>4Fe-4S-S-AdoMet</note>
    </ligand>
</feature>
<comment type="cofactor">
    <cofactor evidence="3">
        <name>[4Fe-4S] cluster</name>
        <dbReference type="ChEBI" id="CHEBI:49883"/>
    </cofactor>
</comment>
<sequence>MLQHKLIPAARHNWQRQMAEAVRDPAELLTLLELPHDLLPVSAAAARQFALRVPRGFVARMKKGDPNDPLLRQVLPLDAEMRQAPGFDRDPVGDHAAVVQPGLLQKYQGRVLVMTTAACGIHCRYCFRRHFPYQEQAARPSRWQAICDTIAADTSIHEVILSGGDPLSLADAQLTQLVQGLEQIPHLKRLRIHSRQPVVLPQRVDDALLSWLGHCKLKTVMVIHCNHANEIDASVRRALAKLQAIGVPLFNQAVLLRGVNDDVTQLYRLSETLFESGVMPYYLHLLDKVQGAVHFEVDRQTAQALVMQLRRRLPGYLVPRLVEEVAQAAYKQPL</sequence>
<dbReference type="SFLD" id="SFLDF00314">
    <property type="entry name" value="L-lysine_2_3-aminomutase_(yjeK"/>
    <property type="match status" value="1"/>
</dbReference>
<evidence type="ECO:0000256" key="11">
    <source>
        <dbReference type="ARBA" id="ARBA00023014"/>
    </source>
</evidence>
<dbReference type="CDD" id="cd01335">
    <property type="entry name" value="Radical_SAM"/>
    <property type="match status" value="1"/>
</dbReference>
<keyword evidence="8 14" id="KW-0479">Metal-binding</keyword>
<dbReference type="Proteomes" id="UP000055136">
    <property type="component" value="Chromosome"/>
</dbReference>
<name>A0A0S2TFN9_9GAMM</name>
<dbReference type="KEGG" id="tee:Tel_12935"/>
<dbReference type="GO" id="GO:0046872">
    <property type="term" value="F:metal ion binding"/>
    <property type="evidence" value="ECO:0007669"/>
    <property type="project" value="UniProtKB-KW"/>
</dbReference>
<feature type="modified residue" description="N6-(pyridoxal phosphate)lysine" evidence="15">
    <location>
        <position position="331"/>
    </location>
</feature>
<dbReference type="GO" id="GO:0016853">
    <property type="term" value="F:isomerase activity"/>
    <property type="evidence" value="ECO:0007669"/>
    <property type="project" value="UniProtKB-KW"/>
</dbReference>
<evidence type="ECO:0000313" key="18">
    <source>
        <dbReference type="Proteomes" id="UP000055136"/>
    </source>
</evidence>
<evidence type="ECO:0000256" key="9">
    <source>
        <dbReference type="ARBA" id="ARBA00022898"/>
    </source>
</evidence>
<dbReference type="NCBIfam" id="TIGR03821">
    <property type="entry name" value="EFP_modif_epmB"/>
    <property type="match status" value="1"/>
</dbReference>
<evidence type="ECO:0000256" key="3">
    <source>
        <dbReference type="ARBA" id="ARBA00001966"/>
    </source>
</evidence>
<organism evidence="17 18">
    <name type="scientific">Candidatus Tenderia electrophaga</name>
    <dbReference type="NCBI Taxonomy" id="1748243"/>
    <lineage>
        <taxon>Bacteria</taxon>
        <taxon>Pseudomonadati</taxon>
        <taxon>Pseudomonadota</taxon>
        <taxon>Gammaproteobacteria</taxon>
        <taxon>Candidatus Tenderiales</taxon>
        <taxon>Candidatus Tenderiaceae</taxon>
        <taxon>Candidatus Tenderia</taxon>
    </lineage>
</organism>
<dbReference type="STRING" id="1748243.Tel_12935"/>
<keyword evidence="12" id="KW-0413">Isomerase</keyword>
<keyword evidence="7" id="KW-0949">S-adenosyl-L-methionine</keyword>
<comment type="catalytic activity">
    <reaction evidence="1">
        <text>L-lysine = D-beta-lysine</text>
        <dbReference type="Rhea" id="RHEA:44148"/>
        <dbReference type="ChEBI" id="CHEBI:32551"/>
        <dbReference type="ChEBI" id="CHEBI:84138"/>
    </reaction>
</comment>
<evidence type="ECO:0000256" key="12">
    <source>
        <dbReference type="ARBA" id="ARBA00023235"/>
    </source>
</evidence>
<evidence type="ECO:0000256" key="10">
    <source>
        <dbReference type="ARBA" id="ARBA00023004"/>
    </source>
</evidence>
<dbReference type="InterPro" id="IPR013785">
    <property type="entry name" value="Aldolase_TIM"/>
</dbReference>
<keyword evidence="10" id="KW-0408">Iron</keyword>
<reference evidence="17" key="1">
    <citation type="submission" date="2015-10" db="EMBL/GenBank/DDBJ databases">
        <title>Description of Candidatus Tenderia electrophaga gen. nov, sp. nov., an Uncultivated Electroautotroph from a Biocathode Enrichment.</title>
        <authorList>
            <person name="Eddie B.J."/>
            <person name="Malanoski A.P."/>
            <person name="Wang Z."/>
            <person name="Hall R.J."/>
            <person name="Oh S.D."/>
            <person name="Heiner C."/>
            <person name="Lin B."/>
            <person name="Strycharz-Glaven S.M."/>
        </authorList>
    </citation>
    <scope>NUCLEOTIDE SEQUENCE [LARGE SCALE GENOMIC DNA]</scope>
    <source>
        <strain evidence="17">NRL1</strain>
    </source>
</reference>
<keyword evidence="11 14" id="KW-0411">Iron-sulfur</keyword>
<dbReference type="InterPro" id="IPR007197">
    <property type="entry name" value="rSAM"/>
</dbReference>
<proteinExistence type="inferred from homology"/>
<evidence type="ECO:0000256" key="8">
    <source>
        <dbReference type="ARBA" id="ARBA00022723"/>
    </source>
</evidence>
<dbReference type="PANTHER" id="PTHR30538:SF1">
    <property type="entry name" value="L-LYSINE 2,3-AMINOMUTASE"/>
    <property type="match status" value="1"/>
</dbReference>
<dbReference type="InterPro" id="IPR022462">
    <property type="entry name" value="EpmB"/>
</dbReference>
<feature type="domain" description="Radical SAM core" evidence="16">
    <location>
        <begin position="105"/>
        <end position="317"/>
    </location>
</feature>
<evidence type="ECO:0000313" key="17">
    <source>
        <dbReference type="EMBL" id="ALP53967.1"/>
    </source>
</evidence>
<evidence type="ECO:0000256" key="6">
    <source>
        <dbReference type="ARBA" id="ARBA00022485"/>
    </source>
</evidence>
<accession>A0A0S2TFN9</accession>
<evidence type="ECO:0000256" key="7">
    <source>
        <dbReference type="ARBA" id="ARBA00022691"/>
    </source>
</evidence>
<feature type="binding site" evidence="14">
    <location>
        <position position="119"/>
    </location>
    <ligand>
        <name>[4Fe-4S] cluster</name>
        <dbReference type="ChEBI" id="CHEBI:49883"/>
        <note>4Fe-4S-S-AdoMet</note>
    </ligand>
</feature>
<keyword evidence="9 15" id="KW-0663">Pyridoxal phosphate</keyword>
<dbReference type="InterPro" id="IPR003739">
    <property type="entry name" value="Lys_aminomutase/Glu_NH3_mut"/>
</dbReference>
<dbReference type="GO" id="GO:0051539">
    <property type="term" value="F:4 iron, 4 sulfur cluster binding"/>
    <property type="evidence" value="ECO:0007669"/>
    <property type="project" value="UniProtKB-KW"/>
</dbReference>
<dbReference type="AlphaFoldDB" id="A0A0S2TFN9"/>
<keyword evidence="6 14" id="KW-0004">4Fe-4S</keyword>
<evidence type="ECO:0000259" key="16">
    <source>
        <dbReference type="PROSITE" id="PS51918"/>
    </source>
</evidence>